<dbReference type="InterPro" id="IPR036291">
    <property type="entry name" value="NAD(P)-bd_dom_sf"/>
</dbReference>
<evidence type="ECO:0000256" key="1">
    <source>
        <dbReference type="ARBA" id="ARBA00023027"/>
    </source>
</evidence>
<evidence type="ECO:0000313" key="3">
    <source>
        <dbReference type="EMBL" id="NLR93944.1"/>
    </source>
</evidence>
<dbReference type="RefSeq" id="WP_168884648.1">
    <property type="nucleotide sequence ID" value="NZ_JABAIL010000008.1"/>
</dbReference>
<reference evidence="3 4" key="1">
    <citation type="submission" date="2020-04" db="EMBL/GenBank/DDBJ databases">
        <title>Flammeovirga sp. SR4, a novel species isolated from seawater.</title>
        <authorList>
            <person name="Wang X."/>
        </authorList>
    </citation>
    <scope>NUCLEOTIDE SEQUENCE [LARGE SCALE GENOMIC DNA]</scope>
    <source>
        <strain evidence="3 4">SR4</strain>
    </source>
</reference>
<dbReference type="SUPFAM" id="SSF51735">
    <property type="entry name" value="NAD(P)-binding Rossmann-fold domains"/>
    <property type="match status" value="1"/>
</dbReference>
<dbReference type="PRINTS" id="PR01713">
    <property type="entry name" value="NUCEPIMERASE"/>
</dbReference>
<evidence type="ECO:0000259" key="2">
    <source>
        <dbReference type="Pfam" id="PF01370"/>
    </source>
</evidence>
<protein>
    <submittedName>
        <fullName evidence="3">NAD-dependent epimerase/dehydratase family protein</fullName>
    </submittedName>
</protein>
<dbReference type="AlphaFoldDB" id="A0A7X8SPE0"/>
<keyword evidence="4" id="KW-1185">Reference proteome</keyword>
<accession>A0A7X8SPE0</accession>
<dbReference type="Proteomes" id="UP000585050">
    <property type="component" value="Unassembled WGS sequence"/>
</dbReference>
<sequence>MNILVTGTAGFIGYHLTKKLLNEGHTVYGADNINDYYEVSLKYDRLADTGIQKEEIEWFKWVQSTTYDAYKFLRIDLSDKERTAQMFEDFKFDLVIHLAAQAGVRYSLINPQAYIDSNIMAFTNMLEGCKNHDIKKLVYASSSSVYGLNSKVPFSEEDRVDEPISLYAATKKSNELMAHTYTHLYGIQTVGLRFFTVYGPWGRPDMAPMIFSKAVMKNDTIKVFNNGNQSRDFTYIRDIVNGIEKVSVQKIDGTNLVFNIGNGKPVNLLHFIETLESEFNTVIDKDFVEAQPGDVTTTYADTSKLVKYTNYKAQTSIQEGISQFVKWYKEYYGN</sequence>
<comment type="caution">
    <text evidence="3">The sequence shown here is derived from an EMBL/GenBank/DDBJ whole genome shotgun (WGS) entry which is preliminary data.</text>
</comment>
<keyword evidence="1" id="KW-0520">NAD</keyword>
<evidence type="ECO:0000313" key="4">
    <source>
        <dbReference type="Proteomes" id="UP000585050"/>
    </source>
</evidence>
<dbReference type="Gene3D" id="3.90.25.10">
    <property type="entry name" value="UDP-galactose 4-epimerase, domain 1"/>
    <property type="match status" value="1"/>
</dbReference>
<name>A0A7X8SPE0_9BACT</name>
<gene>
    <name evidence="3" type="ORF">HGP29_22270</name>
</gene>
<feature type="domain" description="NAD-dependent epimerase/dehydratase" evidence="2">
    <location>
        <begin position="3"/>
        <end position="261"/>
    </location>
</feature>
<dbReference type="EMBL" id="JABAIL010000008">
    <property type="protein sequence ID" value="NLR93944.1"/>
    <property type="molecule type" value="Genomic_DNA"/>
</dbReference>
<dbReference type="PANTHER" id="PTHR43574">
    <property type="entry name" value="EPIMERASE-RELATED"/>
    <property type="match status" value="1"/>
</dbReference>
<dbReference type="InterPro" id="IPR001509">
    <property type="entry name" value="Epimerase_deHydtase"/>
</dbReference>
<organism evidence="3 4">
    <name type="scientific">Flammeovirga agarivorans</name>
    <dbReference type="NCBI Taxonomy" id="2726742"/>
    <lineage>
        <taxon>Bacteria</taxon>
        <taxon>Pseudomonadati</taxon>
        <taxon>Bacteroidota</taxon>
        <taxon>Cytophagia</taxon>
        <taxon>Cytophagales</taxon>
        <taxon>Flammeovirgaceae</taxon>
        <taxon>Flammeovirga</taxon>
    </lineage>
</organism>
<dbReference type="Pfam" id="PF01370">
    <property type="entry name" value="Epimerase"/>
    <property type="match status" value="1"/>
</dbReference>
<dbReference type="Gene3D" id="3.40.50.720">
    <property type="entry name" value="NAD(P)-binding Rossmann-like Domain"/>
    <property type="match status" value="1"/>
</dbReference>
<proteinExistence type="predicted"/>